<dbReference type="AlphaFoldDB" id="X0WJG1"/>
<reference evidence="2" key="1">
    <citation type="journal article" date="2014" name="Front. Microbiol.">
        <title>High frequency of phylogenetically diverse reductive dehalogenase-homologous genes in deep subseafloor sedimentary metagenomes.</title>
        <authorList>
            <person name="Kawai M."/>
            <person name="Futagami T."/>
            <person name="Toyoda A."/>
            <person name="Takaki Y."/>
            <person name="Nishi S."/>
            <person name="Hori S."/>
            <person name="Arai W."/>
            <person name="Tsubouchi T."/>
            <person name="Morono Y."/>
            <person name="Uchiyama I."/>
            <person name="Ito T."/>
            <person name="Fujiyama A."/>
            <person name="Inagaki F."/>
            <person name="Takami H."/>
        </authorList>
    </citation>
    <scope>NUCLEOTIDE SEQUENCE</scope>
    <source>
        <strain evidence="2">Expedition CK06-06</strain>
    </source>
</reference>
<dbReference type="InterPro" id="IPR048354">
    <property type="entry name" value="TOD1_MUCI70_glycTrfase_dom"/>
</dbReference>
<comment type="caution">
    <text evidence="2">The sequence shown here is derived from an EMBL/GenBank/DDBJ whole genome shotgun (WGS) entry which is preliminary data.</text>
</comment>
<accession>X0WJG1</accession>
<feature type="domain" description="TOD1/MUCI70 glycosyltransferase-like" evidence="1">
    <location>
        <begin position="12"/>
        <end position="118"/>
    </location>
</feature>
<evidence type="ECO:0000259" key="1">
    <source>
        <dbReference type="Pfam" id="PF04765"/>
    </source>
</evidence>
<dbReference type="Pfam" id="PF04765">
    <property type="entry name" value="TOD1_MUCI70"/>
    <property type="match status" value="1"/>
</dbReference>
<gene>
    <name evidence="2" type="ORF">S01H1_71940</name>
</gene>
<name>X0WJG1_9ZZZZ</name>
<dbReference type="EMBL" id="BARS01047937">
    <property type="protein sequence ID" value="GAG31094.1"/>
    <property type="molecule type" value="Genomic_DNA"/>
</dbReference>
<feature type="non-terminal residue" evidence="2">
    <location>
        <position position="1"/>
    </location>
</feature>
<organism evidence="2">
    <name type="scientific">marine sediment metagenome</name>
    <dbReference type="NCBI Taxonomy" id="412755"/>
    <lineage>
        <taxon>unclassified sequences</taxon>
        <taxon>metagenomes</taxon>
        <taxon>ecological metagenomes</taxon>
    </lineage>
</organism>
<sequence length="129" mass="15306">VGDLNEFCSEVPNWFSISKHPHRNCIYDEIKAVVKLKGIDLNDAFDQHRRYDIDGFPKNFGLGENGVMLRDLSDKKVHDICDMWWDEYSKGIKRDQCSLMYCFWKLGYMPDLFSQSIFNKYFVCHRKHG</sequence>
<protein>
    <recommendedName>
        <fullName evidence="1">TOD1/MUCI70 glycosyltransferase-like domain-containing protein</fullName>
    </recommendedName>
</protein>
<evidence type="ECO:0000313" key="2">
    <source>
        <dbReference type="EMBL" id="GAG31094.1"/>
    </source>
</evidence>
<proteinExistence type="predicted"/>